<comment type="function">
    <text evidence="2">Plays a complex role in regulating the basal catalytic activity of the alpha subunit.</text>
</comment>
<dbReference type="Gene3D" id="1.20.120.20">
    <property type="entry name" value="Apolipoprotein"/>
    <property type="match status" value="1"/>
</dbReference>
<dbReference type="InterPro" id="IPR035991">
    <property type="entry name" value="Casein_kinase_II_beta-like"/>
</dbReference>
<accession>A0A565C791</accession>
<dbReference type="OrthoDB" id="3971593at2759"/>
<dbReference type="InterPro" id="IPR016149">
    <property type="entry name" value="Casein_kin_II_reg-sub_N"/>
</dbReference>
<dbReference type="Pfam" id="PF01214">
    <property type="entry name" value="CK_II_beta"/>
    <property type="match status" value="1"/>
</dbReference>
<evidence type="ECO:0000256" key="1">
    <source>
        <dbReference type="ARBA" id="ARBA00006941"/>
    </source>
</evidence>
<dbReference type="EMBL" id="CABITT030000006">
    <property type="protein sequence ID" value="VVB09533.1"/>
    <property type="molecule type" value="Genomic_DNA"/>
</dbReference>
<gene>
    <name evidence="3" type="ORF">ANE_LOCUS19977</name>
</gene>
<organism evidence="3 4">
    <name type="scientific">Arabis nemorensis</name>
    <dbReference type="NCBI Taxonomy" id="586526"/>
    <lineage>
        <taxon>Eukaryota</taxon>
        <taxon>Viridiplantae</taxon>
        <taxon>Streptophyta</taxon>
        <taxon>Embryophyta</taxon>
        <taxon>Tracheophyta</taxon>
        <taxon>Spermatophyta</taxon>
        <taxon>Magnoliopsida</taxon>
        <taxon>eudicotyledons</taxon>
        <taxon>Gunneridae</taxon>
        <taxon>Pentapetalae</taxon>
        <taxon>rosids</taxon>
        <taxon>malvids</taxon>
        <taxon>Brassicales</taxon>
        <taxon>Brassicaceae</taxon>
        <taxon>Arabideae</taxon>
        <taxon>Arabis</taxon>
    </lineage>
</organism>
<dbReference type="SUPFAM" id="SSF57798">
    <property type="entry name" value="Casein kinase II beta subunit"/>
    <property type="match status" value="1"/>
</dbReference>
<sequence length="393" mass="45278">MNELWSKGKGGVESKVEVVESWERMNEIWSEVKGTIEQEVEEVDNWERLNEIWSGAKGTVESKVEVVESWERMNEIWSEVKGTIEQEVEVVESWDRMNEIWSEGKGSVESKVELVHTWERMSEIWSEVKGTIGPEVEEVDNWERLNEIWPGAKGTVESKVEVVDNRDRMNGIWSGTAGEKSVLVGDSSCLLSSRLTFPTARLEFPTIHQKNQRSVVLTKKTSHGFPDEFNLFGLSNQVPYYDHALDLILDEESSSHGEIITEEQNELIESAAEVLYGMIHARYLLTFPGLRSMFNKYYKREFGRCPRVDCRGQHCLPIGLSDIPRASTVKIYCPKCEDVYDPPSKYQGNIDGSYFGTTFTHMFLMNYECMRPEKVSQSYVPRVFGFKLHNLQR</sequence>
<dbReference type="PROSITE" id="PS01101">
    <property type="entry name" value="CK2_BETA"/>
    <property type="match status" value="1"/>
</dbReference>
<dbReference type="InterPro" id="IPR000704">
    <property type="entry name" value="Casein_kinase_II_reg-sub"/>
</dbReference>
<comment type="subunit">
    <text evidence="2">Tetramer of two alpha and two beta subunits.</text>
</comment>
<comment type="similarity">
    <text evidence="1 2">Belongs to the casein kinase 2 subunit beta family.</text>
</comment>
<dbReference type="GO" id="GO:0005956">
    <property type="term" value="C:protein kinase CK2 complex"/>
    <property type="evidence" value="ECO:0007669"/>
    <property type="project" value="UniProtKB-UniRule"/>
</dbReference>
<dbReference type="Gene3D" id="2.20.25.20">
    <property type="match status" value="1"/>
</dbReference>
<dbReference type="GO" id="GO:0005737">
    <property type="term" value="C:cytoplasm"/>
    <property type="evidence" value="ECO:0007669"/>
    <property type="project" value="TreeGrafter"/>
</dbReference>
<keyword evidence="4" id="KW-1185">Reference proteome</keyword>
<dbReference type="PRINTS" id="PR00472">
    <property type="entry name" value="CASNKINASEII"/>
</dbReference>
<evidence type="ECO:0000256" key="2">
    <source>
        <dbReference type="RuleBase" id="RU361268"/>
    </source>
</evidence>
<evidence type="ECO:0000313" key="4">
    <source>
        <dbReference type="Proteomes" id="UP000489600"/>
    </source>
</evidence>
<dbReference type="SMART" id="SM01085">
    <property type="entry name" value="CK_II_beta"/>
    <property type="match status" value="1"/>
</dbReference>
<name>A0A565C791_9BRAS</name>
<reference evidence="3" key="1">
    <citation type="submission" date="2019-07" db="EMBL/GenBank/DDBJ databases">
        <authorList>
            <person name="Dittberner H."/>
        </authorList>
    </citation>
    <scope>NUCLEOTIDE SEQUENCE [LARGE SCALE GENOMIC DNA]</scope>
</reference>
<dbReference type="Gene3D" id="1.10.1820.10">
    <property type="entry name" value="protein kinase ck2 holoenzyme, chain C, domain 1"/>
    <property type="match status" value="1"/>
</dbReference>
<evidence type="ECO:0000313" key="3">
    <source>
        <dbReference type="EMBL" id="VVB09533.1"/>
    </source>
</evidence>
<comment type="caution">
    <text evidence="3">The sequence shown here is derived from an EMBL/GenBank/DDBJ whole genome shotgun (WGS) entry which is preliminary data.</text>
</comment>
<dbReference type="PANTHER" id="PTHR11740">
    <property type="entry name" value="CASEIN KINASE II SUBUNIT BETA"/>
    <property type="match status" value="1"/>
</dbReference>
<dbReference type="Proteomes" id="UP000489600">
    <property type="component" value="Unassembled WGS sequence"/>
</dbReference>
<dbReference type="GO" id="GO:0019887">
    <property type="term" value="F:protein kinase regulator activity"/>
    <property type="evidence" value="ECO:0007669"/>
    <property type="project" value="InterPro"/>
</dbReference>
<dbReference type="PANTHER" id="PTHR11740:SF32">
    <property type="entry name" value="CASEIN KINASE II SUBUNIT BETA"/>
    <property type="match status" value="1"/>
</dbReference>
<dbReference type="AlphaFoldDB" id="A0A565C791"/>
<protein>
    <recommendedName>
        <fullName evidence="2">Casein kinase II subunit beta</fullName>
        <shortName evidence="2">CK II beta</shortName>
    </recommendedName>
</protein>
<dbReference type="FunFam" id="2.20.25.20:FF:000001">
    <property type="entry name" value="Casein kinase II subunit beta"/>
    <property type="match status" value="1"/>
</dbReference>
<proteinExistence type="inferred from homology"/>